<name>A0A136Q246_9FIRM</name>
<dbReference type="KEGG" id="cmiu:B1H56_05310"/>
<dbReference type="EMBL" id="LSZW01000063">
    <property type="protein sequence ID" value="KXK64748.1"/>
    <property type="molecule type" value="Genomic_DNA"/>
</dbReference>
<dbReference type="InterPro" id="IPR016117">
    <property type="entry name" value="ArgJ-like_dom_sf"/>
</dbReference>
<sequence>MYSGSITDIQGLLAGHAQDTAGRTGITVVLAPNGAVCGVDVRGSAPGTRETAFMSQGKAVQECYAVLLAGGSAFGLAAADGVMIYCEQQGMGVRTEDAVVPIVPAAVIYDLGYGRSDIRPNAGMGYAACINACIRVPQGSVGVGMGATVGKVLGMKHAQKSGVGTASLQLPGGVTVAALVGVNAFGDVIENGRVLAGAQKNGTHINTAKYMLENKVETEFMKGRNTTIGVVATNAKLTKDEAAKLAQVAHDGLAKAIDPIHTMVDGDTMFSLSYGSRTADMNVLITAAIEATRRAVVNSVLAVEETV</sequence>
<dbReference type="GO" id="GO:0004177">
    <property type="term" value="F:aminopeptidase activity"/>
    <property type="evidence" value="ECO:0007669"/>
    <property type="project" value="TreeGrafter"/>
</dbReference>
<reference evidence="2 3" key="1">
    <citation type="submission" date="2016-02" db="EMBL/GenBank/DDBJ databases">
        <authorList>
            <person name="Wen L."/>
            <person name="He K."/>
            <person name="Yang H."/>
        </authorList>
    </citation>
    <scope>NUCLEOTIDE SEQUENCE [LARGE SCALE GENOMIC DNA]</scope>
    <source>
        <strain evidence="2 3">DSM 22607</strain>
    </source>
</reference>
<dbReference type="RefSeq" id="WP_066518147.1">
    <property type="nucleotide sequence ID" value="NZ_CABMOF010000001.1"/>
</dbReference>
<dbReference type="PANTHER" id="PTHR36512:SF3">
    <property type="entry name" value="BLR5678 PROTEIN"/>
    <property type="match status" value="1"/>
</dbReference>
<dbReference type="SUPFAM" id="SSF56266">
    <property type="entry name" value="DmpA/ArgJ-like"/>
    <property type="match status" value="1"/>
</dbReference>
<dbReference type="Gene3D" id="3.60.70.12">
    <property type="entry name" value="L-amino peptidase D-ALA esterase/amidase"/>
    <property type="match status" value="1"/>
</dbReference>
<dbReference type="Pfam" id="PF03576">
    <property type="entry name" value="Peptidase_S58"/>
    <property type="match status" value="1"/>
</dbReference>
<dbReference type="OrthoDB" id="9808347at2"/>
<dbReference type="Proteomes" id="UP000070366">
    <property type="component" value="Unassembled WGS sequence"/>
</dbReference>
<dbReference type="CDD" id="cd02252">
    <property type="entry name" value="nylC_like"/>
    <property type="match status" value="1"/>
</dbReference>
<dbReference type="PANTHER" id="PTHR36512">
    <property type="entry name" value="D-AMINOPEPTIDASE"/>
    <property type="match status" value="1"/>
</dbReference>
<accession>A0A136Q246</accession>
<gene>
    <name evidence="2" type="ORF">HMPREF3293_01986</name>
</gene>
<proteinExistence type="inferred from homology"/>
<dbReference type="InterPro" id="IPR005321">
    <property type="entry name" value="Peptidase_S58_DmpA"/>
</dbReference>
<evidence type="ECO:0000313" key="3">
    <source>
        <dbReference type="Proteomes" id="UP000070366"/>
    </source>
</evidence>
<evidence type="ECO:0000313" key="2">
    <source>
        <dbReference type="EMBL" id="KXK64748.1"/>
    </source>
</evidence>
<comment type="caution">
    <text evidence="2">The sequence shown here is derived from an EMBL/GenBank/DDBJ whole genome shotgun (WGS) entry which is preliminary data.</text>
</comment>
<evidence type="ECO:0000256" key="1">
    <source>
        <dbReference type="ARBA" id="ARBA00007068"/>
    </source>
</evidence>
<keyword evidence="3" id="KW-1185">Reference proteome</keyword>
<comment type="similarity">
    <text evidence="1">Belongs to the peptidase S58 family.</text>
</comment>
<protein>
    <submittedName>
        <fullName evidence="2">Peptidase family T4</fullName>
    </submittedName>
</protein>
<dbReference type="STRING" id="626937.HMPREF3293_01986"/>
<organism evidence="2 3">
    <name type="scientific">Christensenella minuta</name>
    <dbReference type="NCBI Taxonomy" id="626937"/>
    <lineage>
        <taxon>Bacteria</taxon>
        <taxon>Bacillati</taxon>
        <taxon>Bacillota</taxon>
        <taxon>Clostridia</taxon>
        <taxon>Christensenellales</taxon>
        <taxon>Christensenellaceae</taxon>
        <taxon>Christensenella</taxon>
    </lineage>
</organism>
<dbReference type="PATRIC" id="fig|626937.4.peg.1965"/>
<dbReference type="AlphaFoldDB" id="A0A136Q246"/>